<evidence type="ECO:0000313" key="2">
    <source>
        <dbReference type="Proteomes" id="UP000827872"/>
    </source>
</evidence>
<sequence length="99" mass="10881">MVQLKAKIRDVGYFFPLLKTAMWAANFTGKEAEGKEEGGIGKDCIWEKLNEQKVTSLPNWGSRDLGRTLEVYKITQGTKIISLPSPKYCSSGSALGSPI</sequence>
<dbReference type="EMBL" id="CM037616">
    <property type="protein sequence ID" value="KAH7992130.1"/>
    <property type="molecule type" value="Genomic_DNA"/>
</dbReference>
<comment type="caution">
    <text evidence="1">The sequence shown here is derived from an EMBL/GenBank/DDBJ whole genome shotgun (WGS) entry which is preliminary data.</text>
</comment>
<proteinExistence type="predicted"/>
<reference evidence="1" key="1">
    <citation type="submission" date="2021-08" db="EMBL/GenBank/DDBJ databases">
        <title>The first chromosome-level gecko genome reveals the dynamic sex chromosomes of Neotropical dwarf geckos (Sphaerodactylidae: Sphaerodactylus).</title>
        <authorList>
            <person name="Pinto B.J."/>
            <person name="Keating S.E."/>
            <person name="Gamble T."/>
        </authorList>
    </citation>
    <scope>NUCLEOTIDE SEQUENCE</scope>
    <source>
        <strain evidence="1">TG3544</strain>
    </source>
</reference>
<evidence type="ECO:0000313" key="1">
    <source>
        <dbReference type="EMBL" id="KAH7992130.1"/>
    </source>
</evidence>
<name>A0ACB8EI16_9SAUR</name>
<protein>
    <submittedName>
        <fullName evidence="1">Uncharacterized protein</fullName>
    </submittedName>
</protein>
<organism evidence="1 2">
    <name type="scientific">Sphaerodactylus townsendi</name>
    <dbReference type="NCBI Taxonomy" id="933632"/>
    <lineage>
        <taxon>Eukaryota</taxon>
        <taxon>Metazoa</taxon>
        <taxon>Chordata</taxon>
        <taxon>Craniata</taxon>
        <taxon>Vertebrata</taxon>
        <taxon>Euteleostomi</taxon>
        <taxon>Lepidosauria</taxon>
        <taxon>Squamata</taxon>
        <taxon>Bifurcata</taxon>
        <taxon>Gekkota</taxon>
        <taxon>Sphaerodactylidae</taxon>
        <taxon>Sphaerodactylus</taxon>
    </lineage>
</organism>
<gene>
    <name evidence="1" type="ORF">K3G42_019758</name>
</gene>
<accession>A0ACB8EI16</accession>
<keyword evidence="2" id="KW-1185">Reference proteome</keyword>
<dbReference type="Proteomes" id="UP000827872">
    <property type="component" value="Linkage Group LG03"/>
</dbReference>